<proteinExistence type="predicted"/>
<dbReference type="EMBL" id="MK249193">
    <property type="protein sequence ID" value="QCQ84935.1"/>
    <property type="molecule type" value="Genomic_DNA"/>
</dbReference>
<accession>A0A4P8PSJ0</accession>
<evidence type="ECO:0000256" key="1">
    <source>
        <dbReference type="SAM" id="MobiDB-lite"/>
    </source>
</evidence>
<sequence>MDKAKVSVVPHPVTGECVDESDLFQAMESAGWTDDPLDGKAILLPDGREVLNPLPIAPPIGFRAEPSIIDLINRQIAAHQLLLADSLEVDTEEESNDFDLPDEPPDPRSIYEVMVDEYPDLDNAIARESSPALPEQAPAETAVPPVQPEPVPVEPVPAPPIPTSQPLSVGEPAKRGRLRPGGAGGR</sequence>
<feature type="compositionally biased region" description="Pro residues" evidence="1">
    <location>
        <begin position="145"/>
        <end position="163"/>
    </location>
</feature>
<feature type="compositionally biased region" description="Low complexity" evidence="1">
    <location>
        <begin position="134"/>
        <end position="144"/>
    </location>
</feature>
<evidence type="ECO:0000313" key="2">
    <source>
        <dbReference type="EMBL" id="QCQ84935.1"/>
    </source>
</evidence>
<protein>
    <submittedName>
        <fullName evidence="2">Uncharacterized protein</fullName>
    </submittedName>
</protein>
<dbReference type="Proteomes" id="UP000323807">
    <property type="component" value="Segment"/>
</dbReference>
<name>A0A4P8PSJ0_9VIRU</name>
<reference evidence="2" key="1">
    <citation type="submission" date="2018-12" db="EMBL/GenBank/DDBJ databases">
        <title>Singled stranded DNA viruses identified in blackflies (Austrosimulium ungulatum) sampled in New Zealand.</title>
        <authorList>
            <person name="Kraberger S."/>
            <person name="Fontenele R.S."/>
            <person name="Schmidlin K."/>
            <person name="Walters M."/>
            <person name="Varsani A."/>
        </authorList>
    </citation>
    <scope>NUCLEOTIDE SEQUENCE [LARGE SCALE GENOMIC DNA]</scope>
    <source>
        <strain evidence="2">128</strain>
    </source>
</reference>
<feature type="region of interest" description="Disordered" evidence="1">
    <location>
        <begin position="88"/>
        <end position="186"/>
    </location>
</feature>
<feature type="compositionally biased region" description="Acidic residues" evidence="1">
    <location>
        <begin position="88"/>
        <end position="104"/>
    </location>
</feature>
<organism evidence="2">
    <name type="scientific">Blackfly microvirus SF02</name>
    <dbReference type="NCBI Taxonomy" id="2576452"/>
    <lineage>
        <taxon>Viruses</taxon>
        <taxon>Monodnaviria</taxon>
        <taxon>Sangervirae</taxon>
        <taxon>Phixviricota</taxon>
        <taxon>Malgrandaviricetes</taxon>
        <taxon>Petitvirales</taxon>
        <taxon>Microviridae</taxon>
        <taxon>Microvirus</taxon>
    </lineage>
</organism>